<reference evidence="4" key="1">
    <citation type="journal article" date="2019" name="Int. J. Syst. Evol. Microbiol.">
        <title>The Global Catalogue of Microorganisms (GCM) 10K type strain sequencing project: providing services to taxonomists for standard genome sequencing and annotation.</title>
        <authorList>
            <consortium name="The Broad Institute Genomics Platform"/>
            <consortium name="The Broad Institute Genome Sequencing Center for Infectious Disease"/>
            <person name="Wu L."/>
            <person name="Ma J."/>
        </authorList>
    </citation>
    <scope>NUCLEOTIDE SEQUENCE [LARGE SCALE GENOMIC DNA]</scope>
    <source>
        <strain evidence="4">JCM 31037</strain>
    </source>
</reference>
<dbReference type="SUPFAM" id="SSF53474">
    <property type="entry name" value="alpha/beta-Hydrolases"/>
    <property type="match status" value="1"/>
</dbReference>
<evidence type="ECO:0000313" key="3">
    <source>
        <dbReference type="EMBL" id="MFD1326112.1"/>
    </source>
</evidence>
<dbReference type="InterPro" id="IPR029058">
    <property type="entry name" value="AB_hydrolase_fold"/>
</dbReference>
<evidence type="ECO:0000313" key="4">
    <source>
        <dbReference type="Proteomes" id="UP001597260"/>
    </source>
</evidence>
<protein>
    <submittedName>
        <fullName evidence="3">Thioesterase II family protein</fullName>
    </submittedName>
</protein>
<gene>
    <name evidence="3" type="ORF">ACFQ4H_34045</name>
</gene>
<proteinExistence type="inferred from homology"/>
<dbReference type="Gene3D" id="3.40.50.1820">
    <property type="entry name" value="alpha/beta hydrolase"/>
    <property type="match status" value="1"/>
</dbReference>
<evidence type="ECO:0000256" key="1">
    <source>
        <dbReference type="ARBA" id="ARBA00007169"/>
    </source>
</evidence>
<dbReference type="InterPro" id="IPR012223">
    <property type="entry name" value="TEII"/>
</dbReference>
<dbReference type="PANTHER" id="PTHR11487">
    <property type="entry name" value="THIOESTERASE"/>
    <property type="match status" value="1"/>
</dbReference>
<comment type="caution">
    <text evidence="3">The sequence shown here is derived from an EMBL/GenBank/DDBJ whole genome shotgun (WGS) entry which is preliminary data.</text>
</comment>
<dbReference type="EMBL" id="JBHTMP010000120">
    <property type="protein sequence ID" value="MFD1326112.1"/>
    <property type="molecule type" value="Genomic_DNA"/>
</dbReference>
<name>A0ABW3YNE6_9ACTN</name>
<evidence type="ECO:0000259" key="2">
    <source>
        <dbReference type="Pfam" id="PF00975"/>
    </source>
</evidence>
<comment type="similarity">
    <text evidence="1">Belongs to the thioesterase family.</text>
</comment>
<organism evidence="3 4">
    <name type="scientific">Micromonospora sonneratiae</name>
    <dbReference type="NCBI Taxonomy" id="1184706"/>
    <lineage>
        <taxon>Bacteria</taxon>
        <taxon>Bacillati</taxon>
        <taxon>Actinomycetota</taxon>
        <taxon>Actinomycetes</taxon>
        <taxon>Micromonosporales</taxon>
        <taxon>Micromonosporaceae</taxon>
        <taxon>Micromonospora</taxon>
    </lineage>
</organism>
<feature type="domain" description="Thioesterase" evidence="2">
    <location>
        <begin position="21"/>
        <end position="245"/>
    </location>
</feature>
<dbReference type="InterPro" id="IPR001031">
    <property type="entry name" value="Thioesterase"/>
</dbReference>
<dbReference type="Proteomes" id="UP001597260">
    <property type="component" value="Unassembled WGS sequence"/>
</dbReference>
<dbReference type="RefSeq" id="WP_377579266.1">
    <property type="nucleotide sequence ID" value="NZ_JBHTMP010000120.1"/>
</dbReference>
<accession>A0ABW3YNE6</accession>
<dbReference type="Pfam" id="PF00975">
    <property type="entry name" value="Thioesterase"/>
    <property type="match status" value="1"/>
</dbReference>
<sequence length="253" mass="26922">MNPVASIAGMHRLTPGRPGIRLYCFPFAGGSAAAYRPWAALLPEVDLVSFQLPGRAERLGEDPVTDLRSMVPGLATTIAADLDGRPYALFGHSMGTILAYEVAAELARLDVAAPRLLAVSGRRAPHVVDPEFVPYHPMPDDAFLARIEALGGIPPQLAEHRDLIELMLPTLRADFTAVETYRANVGERLACPIAVFGGVDDPDSPPATLLPWAELTTAPTTVHTYDGGHFFLLDHAVEVTSAIAAALGRTTAG</sequence>
<dbReference type="PANTHER" id="PTHR11487:SF0">
    <property type="entry name" value="S-ACYL FATTY ACID SYNTHASE THIOESTERASE, MEDIUM CHAIN"/>
    <property type="match status" value="1"/>
</dbReference>
<keyword evidence="4" id="KW-1185">Reference proteome</keyword>